<dbReference type="OrthoDB" id="8968058at2"/>
<protein>
    <submittedName>
        <fullName evidence="1">Uncharacterized protein</fullName>
    </submittedName>
</protein>
<reference evidence="1 2" key="1">
    <citation type="journal article" date="2018" name="ISME J.">
        <title>Involvement of Burkholderiaceae and sulfurous volatiles in disease-suppressive soils.</title>
        <authorList>
            <person name="Carrion V.J."/>
            <person name="Cordovez V."/>
            <person name="Tyc O."/>
            <person name="Etalo D.W."/>
            <person name="de Bruijn I."/>
            <person name="de Jager V.C."/>
            <person name="Medema M.H."/>
            <person name="Eberl L."/>
            <person name="Raaijmakers J.M."/>
        </authorList>
    </citation>
    <scope>NUCLEOTIDE SEQUENCE [LARGE SCALE GENOMIC DNA]</scope>
    <source>
        <strain evidence="2">mHSR5</strain>
    </source>
</reference>
<evidence type="ECO:0000313" key="1">
    <source>
        <dbReference type="EMBL" id="AXF25610.1"/>
    </source>
</evidence>
<evidence type="ECO:0000313" key="2">
    <source>
        <dbReference type="Proteomes" id="UP000253104"/>
    </source>
</evidence>
<gene>
    <name evidence="1" type="ORF">CUJ89_34760</name>
</gene>
<sequence>MDFDVEWLTLGKHRVRLRSTRGFPTETLRTVANVARLAIENNMSARARLVEVVFRDQDKAYDIFVGTTVAEDRLCAAQLEVALATVLGLLPEQLTLTVNTVAQAEVDLSFGVYERLLAQKLGSVPPIQ</sequence>
<dbReference type="Proteomes" id="UP000253104">
    <property type="component" value="Chromosome mHSR5_C"/>
</dbReference>
<name>A0A2Z5N8Z9_BURPY</name>
<dbReference type="EMBL" id="CP024904">
    <property type="protein sequence ID" value="AXF25610.1"/>
    <property type="molecule type" value="Genomic_DNA"/>
</dbReference>
<accession>A0A2Z5N8Z9</accession>
<proteinExistence type="predicted"/>
<dbReference type="AlphaFoldDB" id="A0A2Z5N8Z9"/>
<dbReference type="RefSeq" id="WP_114181974.1">
    <property type="nucleotide sequence ID" value="NZ_CP024904.1"/>
</dbReference>
<organism evidence="1 2">
    <name type="scientific">Burkholderia pyrrocinia</name>
    <name type="common">Pseudomonas pyrrocinia</name>
    <dbReference type="NCBI Taxonomy" id="60550"/>
    <lineage>
        <taxon>Bacteria</taxon>
        <taxon>Pseudomonadati</taxon>
        <taxon>Pseudomonadota</taxon>
        <taxon>Betaproteobacteria</taxon>
        <taxon>Burkholderiales</taxon>
        <taxon>Burkholderiaceae</taxon>
        <taxon>Burkholderia</taxon>
        <taxon>Burkholderia cepacia complex</taxon>
    </lineage>
</organism>